<dbReference type="Gene3D" id="3.40.50.800">
    <property type="entry name" value="Anticodon-binding domain"/>
    <property type="match status" value="1"/>
</dbReference>
<dbReference type="GO" id="GO:0006264">
    <property type="term" value="P:mitochondrial DNA replication"/>
    <property type="evidence" value="ECO:0007669"/>
    <property type="project" value="TreeGrafter"/>
</dbReference>
<dbReference type="InterPro" id="IPR027031">
    <property type="entry name" value="Gly-tRNA_synthase/POLG2"/>
</dbReference>
<evidence type="ECO:0000259" key="2">
    <source>
        <dbReference type="Pfam" id="PF03129"/>
    </source>
</evidence>
<feature type="non-terminal residue" evidence="3">
    <location>
        <position position="1"/>
    </location>
</feature>
<dbReference type="Pfam" id="PF03129">
    <property type="entry name" value="HGTP_anticodon"/>
    <property type="match status" value="1"/>
</dbReference>
<dbReference type="PANTHER" id="PTHR10745">
    <property type="entry name" value="GLYCYL-TRNA SYNTHETASE/DNA POLYMERASE SUBUNIT GAMMA-2"/>
    <property type="match status" value="1"/>
</dbReference>
<dbReference type="Proteomes" id="UP000271974">
    <property type="component" value="Unassembled WGS sequence"/>
</dbReference>
<dbReference type="STRING" id="188477.A0A3S1BK55"/>
<sequence>SSLRTKLTLQNYVPPSSASAIQDFWLQTRLSWWKKFSRSPEHFSVTSKASNGNGSSDNSETDPQPGTDVSTEHSLNIVYEFPWGQEVVESVTNLSDSLFKQLPQLDKEAYMVKLPGKKAFLPACIECDASMESVMAAWLVDAYHERYPSASGRKHGRSKVQQVLQLHHQVSPYQVAIAVSSTSMPSSSLSSSSSSSIELRYVSENLEKGLRKAGISVFNASHHGGSLDAHFKRNDQLGIIYTIIIDENTVTDGLVNTRCRDTQVKVTSHISSLVKELQRNLNAQLD</sequence>
<dbReference type="EMBL" id="RQTK01000040">
    <property type="protein sequence ID" value="RUS90110.1"/>
    <property type="molecule type" value="Genomic_DNA"/>
</dbReference>
<dbReference type="InterPro" id="IPR036621">
    <property type="entry name" value="Anticodon-bd_dom_sf"/>
</dbReference>
<feature type="domain" description="Anticodon-binding" evidence="2">
    <location>
        <begin position="199"/>
        <end position="279"/>
    </location>
</feature>
<reference evidence="3 4" key="1">
    <citation type="submission" date="2019-01" db="EMBL/GenBank/DDBJ databases">
        <title>A draft genome assembly of the solar-powered sea slug Elysia chlorotica.</title>
        <authorList>
            <person name="Cai H."/>
            <person name="Li Q."/>
            <person name="Fang X."/>
            <person name="Li J."/>
            <person name="Curtis N.E."/>
            <person name="Altenburger A."/>
            <person name="Shibata T."/>
            <person name="Feng M."/>
            <person name="Maeda T."/>
            <person name="Schwartz J.A."/>
            <person name="Shigenobu S."/>
            <person name="Lundholm N."/>
            <person name="Nishiyama T."/>
            <person name="Yang H."/>
            <person name="Hasebe M."/>
            <person name="Li S."/>
            <person name="Pierce S.K."/>
            <person name="Wang J."/>
        </authorList>
    </citation>
    <scope>NUCLEOTIDE SEQUENCE [LARGE SCALE GENOMIC DNA]</scope>
    <source>
        <strain evidence="3">EC2010</strain>
        <tissue evidence="3">Whole organism of an adult</tissue>
    </source>
</reference>
<organism evidence="3 4">
    <name type="scientific">Elysia chlorotica</name>
    <name type="common">Eastern emerald elysia</name>
    <name type="synonym">Sea slug</name>
    <dbReference type="NCBI Taxonomy" id="188477"/>
    <lineage>
        <taxon>Eukaryota</taxon>
        <taxon>Metazoa</taxon>
        <taxon>Spiralia</taxon>
        <taxon>Lophotrochozoa</taxon>
        <taxon>Mollusca</taxon>
        <taxon>Gastropoda</taxon>
        <taxon>Heterobranchia</taxon>
        <taxon>Euthyneura</taxon>
        <taxon>Panpulmonata</taxon>
        <taxon>Sacoglossa</taxon>
        <taxon>Placobranchoidea</taxon>
        <taxon>Plakobranchidae</taxon>
        <taxon>Elysia</taxon>
    </lineage>
</organism>
<keyword evidence="4" id="KW-1185">Reference proteome</keyword>
<accession>A0A3S1BK55</accession>
<evidence type="ECO:0000313" key="3">
    <source>
        <dbReference type="EMBL" id="RUS90110.1"/>
    </source>
</evidence>
<feature type="compositionally biased region" description="Polar residues" evidence="1">
    <location>
        <begin position="44"/>
        <end position="69"/>
    </location>
</feature>
<comment type="caution">
    <text evidence="3">The sequence shown here is derived from an EMBL/GenBank/DDBJ whole genome shotgun (WGS) entry which is preliminary data.</text>
</comment>
<dbReference type="InterPro" id="IPR045864">
    <property type="entry name" value="aa-tRNA-synth_II/BPL/LPL"/>
</dbReference>
<gene>
    <name evidence="3" type="ORF">EGW08_002152</name>
</gene>
<evidence type="ECO:0000313" key="4">
    <source>
        <dbReference type="Proteomes" id="UP000271974"/>
    </source>
</evidence>
<dbReference type="SUPFAM" id="SSF52954">
    <property type="entry name" value="Class II aaRS ABD-related"/>
    <property type="match status" value="1"/>
</dbReference>
<dbReference type="AlphaFoldDB" id="A0A3S1BK55"/>
<name>A0A3S1BK55_ELYCH</name>
<dbReference type="PANTHER" id="PTHR10745:SF8">
    <property type="entry name" value="DNA POLYMERASE SUBUNIT GAMMA-2, MITOCHONDRIAL"/>
    <property type="match status" value="1"/>
</dbReference>
<dbReference type="Gene3D" id="3.30.930.10">
    <property type="entry name" value="Bira Bifunctional Protein, Domain 2"/>
    <property type="match status" value="1"/>
</dbReference>
<dbReference type="InterPro" id="IPR004154">
    <property type="entry name" value="Anticodon-bd"/>
</dbReference>
<dbReference type="GO" id="GO:0005739">
    <property type="term" value="C:mitochondrion"/>
    <property type="evidence" value="ECO:0007669"/>
    <property type="project" value="TreeGrafter"/>
</dbReference>
<protein>
    <recommendedName>
        <fullName evidence="2">Anticodon-binding domain-containing protein</fullName>
    </recommendedName>
</protein>
<dbReference type="OrthoDB" id="57698at2759"/>
<proteinExistence type="predicted"/>
<feature type="region of interest" description="Disordered" evidence="1">
    <location>
        <begin position="43"/>
        <end position="69"/>
    </location>
</feature>
<dbReference type="SUPFAM" id="SSF55681">
    <property type="entry name" value="Class II aaRS and biotin synthetases"/>
    <property type="match status" value="1"/>
</dbReference>
<evidence type="ECO:0000256" key="1">
    <source>
        <dbReference type="SAM" id="MobiDB-lite"/>
    </source>
</evidence>